<evidence type="ECO:0000259" key="10">
    <source>
        <dbReference type="PROSITE" id="PS50262"/>
    </source>
</evidence>
<evidence type="ECO:0000256" key="6">
    <source>
        <dbReference type="ARBA" id="ARBA00023170"/>
    </source>
</evidence>
<feature type="transmembrane region" description="Helical" evidence="9">
    <location>
        <begin position="213"/>
        <end position="234"/>
    </location>
</feature>
<feature type="transmembrane region" description="Helical" evidence="9">
    <location>
        <begin position="313"/>
        <end position="338"/>
    </location>
</feature>
<dbReference type="InterPro" id="IPR000204">
    <property type="entry name" value="Orexin_rcpt"/>
</dbReference>
<keyword evidence="4 8" id="KW-0297">G-protein coupled receptor</keyword>
<feature type="domain" description="G-protein coupled receptors family 1 profile" evidence="10">
    <location>
        <begin position="67"/>
        <end position="336"/>
    </location>
</feature>
<dbReference type="PRINTS" id="PR00237">
    <property type="entry name" value="GPCRRHODOPSN"/>
</dbReference>
<dbReference type="Pfam" id="PF00001">
    <property type="entry name" value="7tm_1"/>
    <property type="match status" value="1"/>
</dbReference>
<feature type="transmembrane region" description="Helical" evidence="9">
    <location>
        <begin position="167"/>
        <end position="186"/>
    </location>
</feature>
<proteinExistence type="inferred from homology"/>
<dbReference type="PANTHER" id="PTHR45695">
    <property type="entry name" value="LEUCOKININ RECEPTOR-RELATED"/>
    <property type="match status" value="1"/>
</dbReference>
<keyword evidence="3 9" id="KW-1133">Transmembrane helix</keyword>
<feature type="transmembrane region" description="Helical" evidence="9">
    <location>
        <begin position="88"/>
        <end position="107"/>
    </location>
</feature>
<keyword evidence="6 8" id="KW-0675">Receptor</keyword>
<keyword evidence="2 8" id="KW-0812">Transmembrane</keyword>
<dbReference type="Proteomes" id="UP001634394">
    <property type="component" value="Unassembled WGS sequence"/>
</dbReference>
<evidence type="ECO:0000256" key="4">
    <source>
        <dbReference type="ARBA" id="ARBA00023040"/>
    </source>
</evidence>
<dbReference type="PROSITE" id="PS50262">
    <property type="entry name" value="G_PROTEIN_RECEP_F1_2"/>
    <property type="match status" value="1"/>
</dbReference>
<evidence type="ECO:0000256" key="7">
    <source>
        <dbReference type="ARBA" id="ARBA00023224"/>
    </source>
</evidence>
<dbReference type="SUPFAM" id="SSF81321">
    <property type="entry name" value="Family A G protein-coupled receptor-like"/>
    <property type="match status" value="1"/>
</dbReference>
<evidence type="ECO:0000256" key="5">
    <source>
        <dbReference type="ARBA" id="ARBA00023136"/>
    </source>
</evidence>
<dbReference type="PROSITE" id="PS00237">
    <property type="entry name" value="G_PROTEIN_RECEP_F1_1"/>
    <property type="match status" value="1"/>
</dbReference>
<dbReference type="InterPro" id="IPR000276">
    <property type="entry name" value="GPCR_Rhodpsn"/>
</dbReference>
<organism evidence="11 12">
    <name type="scientific">Sinanodonta woodiana</name>
    <name type="common">Chinese pond mussel</name>
    <name type="synonym">Anodonta woodiana</name>
    <dbReference type="NCBI Taxonomy" id="1069815"/>
    <lineage>
        <taxon>Eukaryota</taxon>
        <taxon>Metazoa</taxon>
        <taxon>Spiralia</taxon>
        <taxon>Lophotrochozoa</taxon>
        <taxon>Mollusca</taxon>
        <taxon>Bivalvia</taxon>
        <taxon>Autobranchia</taxon>
        <taxon>Heteroconchia</taxon>
        <taxon>Palaeoheterodonta</taxon>
        <taxon>Unionida</taxon>
        <taxon>Unionoidea</taxon>
        <taxon>Unionidae</taxon>
        <taxon>Unioninae</taxon>
        <taxon>Sinanodonta</taxon>
    </lineage>
</organism>
<comment type="subcellular location">
    <subcellularLocation>
        <location evidence="1">Membrane</location>
        <topology evidence="1">Multi-pass membrane protein</topology>
    </subcellularLocation>
</comment>
<feature type="transmembrane region" description="Helical" evidence="9">
    <location>
        <begin position="127"/>
        <end position="146"/>
    </location>
</feature>
<keyword evidence="5 9" id="KW-0472">Membrane</keyword>
<protein>
    <recommendedName>
        <fullName evidence="10">G-protein coupled receptors family 1 profile domain-containing protein</fullName>
    </recommendedName>
</protein>
<dbReference type="GO" id="GO:0004930">
    <property type="term" value="F:G protein-coupled receptor activity"/>
    <property type="evidence" value="ECO:0007669"/>
    <property type="project" value="UniProtKB-KW"/>
</dbReference>
<dbReference type="PANTHER" id="PTHR45695:SF15">
    <property type="entry name" value="OPSIN RH2"/>
    <property type="match status" value="1"/>
</dbReference>
<name>A0ABD3W832_SINWO</name>
<dbReference type="PRINTS" id="PR01064">
    <property type="entry name" value="OREXINR"/>
</dbReference>
<evidence type="ECO:0000313" key="12">
    <source>
        <dbReference type="Proteomes" id="UP001634394"/>
    </source>
</evidence>
<gene>
    <name evidence="11" type="ORF">ACJMK2_042229</name>
</gene>
<dbReference type="SMART" id="SM01381">
    <property type="entry name" value="7TM_GPCR_Srsx"/>
    <property type="match status" value="1"/>
</dbReference>
<evidence type="ECO:0000313" key="11">
    <source>
        <dbReference type="EMBL" id="KAL3869561.1"/>
    </source>
</evidence>
<evidence type="ECO:0000256" key="3">
    <source>
        <dbReference type="ARBA" id="ARBA00022989"/>
    </source>
</evidence>
<dbReference type="Gene3D" id="1.20.1070.10">
    <property type="entry name" value="Rhodopsin 7-helix transmembrane proteins"/>
    <property type="match status" value="1"/>
</dbReference>
<feature type="transmembrane region" description="Helical" evidence="9">
    <location>
        <begin position="51"/>
        <end position="76"/>
    </location>
</feature>
<evidence type="ECO:0000256" key="2">
    <source>
        <dbReference type="ARBA" id="ARBA00022692"/>
    </source>
</evidence>
<reference evidence="11 12" key="1">
    <citation type="submission" date="2024-11" db="EMBL/GenBank/DDBJ databases">
        <title>Chromosome-level genome assembly of the freshwater bivalve Anodonta woodiana.</title>
        <authorList>
            <person name="Chen X."/>
        </authorList>
    </citation>
    <scope>NUCLEOTIDE SEQUENCE [LARGE SCALE GENOMIC DNA]</scope>
    <source>
        <strain evidence="11">MN2024</strain>
        <tissue evidence="11">Gills</tissue>
    </source>
</reference>
<accession>A0ABD3W832</accession>
<comment type="similarity">
    <text evidence="8">Belongs to the G-protein coupled receptor 1 family.</text>
</comment>
<evidence type="ECO:0000256" key="1">
    <source>
        <dbReference type="ARBA" id="ARBA00004141"/>
    </source>
</evidence>
<keyword evidence="12" id="KW-1185">Reference proteome</keyword>
<evidence type="ECO:0000256" key="9">
    <source>
        <dbReference type="SAM" id="Phobius"/>
    </source>
</evidence>
<dbReference type="AlphaFoldDB" id="A0ABD3W832"/>
<dbReference type="FunFam" id="1.20.1070.10:FF:000291">
    <property type="entry name" value="Predicted protein"/>
    <property type="match status" value="1"/>
</dbReference>
<comment type="caution">
    <text evidence="11">The sequence shown here is derived from an EMBL/GenBank/DDBJ whole genome shotgun (WGS) entry which is preliminary data.</text>
</comment>
<feature type="transmembrane region" description="Helical" evidence="9">
    <location>
        <begin position="280"/>
        <end position="301"/>
    </location>
</feature>
<dbReference type="EMBL" id="JBJQND010000008">
    <property type="protein sequence ID" value="KAL3869561.1"/>
    <property type="molecule type" value="Genomic_DNA"/>
</dbReference>
<dbReference type="GO" id="GO:0016020">
    <property type="term" value="C:membrane"/>
    <property type="evidence" value="ECO:0007669"/>
    <property type="project" value="UniProtKB-SubCell"/>
</dbReference>
<evidence type="ECO:0000256" key="8">
    <source>
        <dbReference type="RuleBase" id="RU000688"/>
    </source>
</evidence>
<dbReference type="InterPro" id="IPR017452">
    <property type="entry name" value="GPCR_Rhodpsn_7TM"/>
</dbReference>
<keyword evidence="7 8" id="KW-0807">Transducer</keyword>
<sequence length="403" mass="46315">MNFTGNQTLENSTSNYTVHTANTTCLYEGCVSEDEYVDLIREYIFPRPYEWVLVALYALTFLAGILGNALVCFVVWRNKNMRTVTNIFILNLSIGDLAVIIICLPSTLTVDVTETWFFGQALCKTNLFLQLVSVSVSVLTLSAISVERWYAICYPMSFKSTIKRARYIIILIWIISICIGIPELVVDDIFPFKPFTIYLTSCRPGWEKYRQSAYWIFIVLALYVVPLSFMAFTYTHIACVLWSKEIPGTVERSQSSCSGIRTKISSNREQVESRKKAAKMLIAVVFVFGVSYLPVHILNLLRYTDSLKTMAEMITYFSVISHYFPFLNSSINPVIYNFMSDKFRQEFKIALQMCTKYGKKARIRNRSEFYLMKYSSGRYSACFNSHSNGNTHIEHVTLSRSKN</sequence>